<evidence type="ECO:0000313" key="5">
    <source>
        <dbReference type="EMBL" id="KAH7171260.1"/>
    </source>
</evidence>
<proteinExistence type="predicted"/>
<gene>
    <name evidence="5" type="ORF">EDB81DRAFT_877258</name>
</gene>
<evidence type="ECO:0000256" key="3">
    <source>
        <dbReference type="PROSITE-ProRule" id="PRU00023"/>
    </source>
</evidence>
<evidence type="ECO:0000313" key="6">
    <source>
        <dbReference type="Proteomes" id="UP000738349"/>
    </source>
</evidence>
<evidence type="ECO:0000256" key="2">
    <source>
        <dbReference type="ARBA" id="ARBA00023043"/>
    </source>
</evidence>
<dbReference type="InterPro" id="IPR036770">
    <property type="entry name" value="Ankyrin_rpt-contain_sf"/>
</dbReference>
<dbReference type="Proteomes" id="UP000738349">
    <property type="component" value="Unassembled WGS sequence"/>
</dbReference>
<organism evidence="5 6">
    <name type="scientific">Dactylonectria macrodidyma</name>
    <dbReference type="NCBI Taxonomy" id="307937"/>
    <lineage>
        <taxon>Eukaryota</taxon>
        <taxon>Fungi</taxon>
        <taxon>Dikarya</taxon>
        <taxon>Ascomycota</taxon>
        <taxon>Pezizomycotina</taxon>
        <taxon>Sordariomycetes</taxon>
        <taxon>Hypocreomycetidae</taxon>
        <taxon>Hypocreales</taxon>
        <taxon>Nectriaceae</taxon>
        <taxon>Dactylonectria</taxon>
    </lineage>
</organism>
<dbReference type="PANTHER" id="PTHR24198:SF165">
    <property type="entry name" value="ANKYRIN REPEAT-CONTAINING PROTEIN-RELATED"/>
    <property type="match status" value="1"/>
</dbReference>
<dbReference type="InterPro" id="IPR002110">
    <property type="entry name" value="Ankyrin_rpt"/>
</dbReference>
<dbReference type="SUPFAM" id="SSF48403">
    <property type="entry name" value="Ankyrin repeat"/>
    <property type="match status" value="1"/>
</dbReference>
<sequence>MSIVDITKKLVVYLNDARACGKDMSAMMVEVRCASGMLQSLAELAKLDDSWVRTLHTLAGDAGPLQQANDIVQELERKLKPQHGMGKLAKALDMKAKPQIVTDKFPLIEYAARFWPSHLQVLQNGKSDGAAAELSARLLCGSLQLKDKVAFDNWIFTARPDLPWTGSAGAGTAIGTPLYYACLLDLVATAKLLLERGCDPNGTGRYGSCLNAAILHKSEEIIQMLLTAGADVRAAGCGGMSVGLAVKSGSVAVMTLLFDRGAEVGCFRNSRDTPLPVAARIRHEELVRLLLAQGANLNAQNNNGHRPLQVATLSGRTGVVNILVDNGADVMERFARSTTLLHSVSSAEKATRLIEPGIPMDNQDDDGYNPSAHGL</sequence>
<dbReference type="AlphaFoldDB" id="A0A9P9JQ23"/>
<dbReference type="PROSITE" id="PS50088">
    <property type="entry name" value="ANK_REPEAT"/>
    <property type="match status" value="2"/>
</dbReference>
<feature type="repeat" description="ANK" evidence="3">
    <location>
        <begin position="270"/>
        <end position="302"/>
    </location>
</feature>
<feature type="region of interest" description="Disordered" evidence="4">
    <location>
        <begin position="355"/>
        <end position="375"/>
    </location>
</feature>
<evidence type="ECO:0000256" key="1">
    <source>
        <dbReference type="ARBA" id="ARBA00022737"/>
    </source>
</evidence>
<dbReference type="PROSITE" id="PS50297">
    <property type="entry name" value="ANK_REP_REGION"/>
    <property type="match status" value="2"/>
</dbReference>
<keyword evidence="6" id="KW-1185">Reference proteome</keyword>
<name>A0A9P9JQ23_9HYPO</name>
<keyword evidence="2 3" id="KW-0040">ANK repeat</keyword>
<protein>
    <submittedName>
        <fullName evidence="5">Ankyrin repeat-containing domain protein</fullName>
    </submittedName>
</protein>
<dbReference type="OrthoDB" id="195446at2759"/>
<reference evidence="5" key="1">
    <citation type="journal article" date="2021" name="Nat. Commun.">
        <title>Genetic determinants of endophytism in the Arabidopsis root mycobiome.</title>
        <authorList>
            <person name="Mesny F."/>
            <person name="Miyauchi S."/>
            <person name="Thiergart T."/>
            <person name="Pickel B."/>
            <person name="Atanasova L."/>
            <person name="Karlsson M."/>
            <person name="Huettel B."/>
            <person name="Barry K.W."/>
            <person name="Haridas S."/>
            <person name="Chen C."/>
            <person name="Bauer D."/>
            <person name="Andreopoulos W."/>
            <person name="Pangilinan J."/>
            <person name="LaButti K."/>
            <person name="Riley R."/>
            <person name="Lipzen A."/>
            <person name="Clum A."/>
            <person name="Drula E."/>
            <person name="Henrissat B."/>
            <person name="Kohler A."/>
            <person name="Grigoriev I.V."/>
            <person name="Martin F.M."/>
            <person name="Hacquard S."/>
        </authorList>
    </citation>
    <scope>NUCLEOTIDE SEQUENCE</scope>
    <source>
        <strain evidence="5">MPI-CAGE-AT-0147</strain>
    </source>
</reference>
<dbReference type="SMART" id="SM00248">
    <property type="entry name" value="ANK"/>
    <property type="match status" value="5"/>
</dbReference>
<evidence type="ECO:0000256" key="4">
    <source>
        <dbReference type="SAM" id="MobiDB-lite"/>
    </source>
</evidence>
<keyword evidence="1" id="KW-0677">Repeat</keyword>
<feature type="repeat" description="ANK" evidence="3">
    <location>
        <begin position="303"/>
        <end position="330"/>
    </location>
</feature>
<accession>A0A9P9JQ23</accession>
<dbReference type="EMBL" id="JAGMUV010000002">
    <property type="protein sequence ID" value="KAH7171260.1"/>
    <property type="molecule type" value="Genomic_DNA"/>
</dbReference>
<dbReference type="Pfam" id="PF00023">
    <property type="entry name" value="Ank"/>
    <property type="match status" value="1"/>
</dbReference>
<comment type="caution">
    <text evidence="5">The sequence shown here is derived from an EMBL/GenBank/DDBJ whole genome shotgun (WGS) entry which is preliminary data.</text>
</comment>
<dbReference type="PANTHER" id="PTHR24198">
    <property type="entry name" value="ANKYRIN REPEAT AND PROTEIN KINASE DOMAIN-CONTAINING PROTEIN"/>
    <property type="match status" value="1"/>
</dbReference>
<dbReference type="Gene3D" id="1.25.40.20">
    <property type="entry name" value="Ankyrin repeat-containing domain"/>
    <property type="match status" value="1"/>
</dbReference>
<dbReference type="Pfam" id="PF12796">
    <property type="entry name" value="Ank_2"/>
    <property type="match status" value="1"/>
</dbReference>